<name>A0ABQ1WHT5_9BACT</name>
<gene>
    <name evidence="7" type="ORF">GCM10011323_37440</name>
</gene>
<dbReference type="InterPro" id="IPR013154">
    <property type="entry name" value="ADH-like_N"/>
</dbReference>
<dbReference type="SMART" id="SM00829">
    <property type="entry name" value="PKS_ER"/>
    <property type="match status" value="1"/>
</dbReference>
<accession>A0ABQ1WHT5</accession>
<evidence type="ECO:0000313" key="7">
    <source>
        <dbReference type="EMBL" id="GGG30488.1"/>
    </source>
</evidence>
<evidence type="ECO:0000313" key="8">
    <source>
        <dbReference type="Proteomes" id="UP000634043"/>
    </source>
</evidence>
<keyword evidence="2 5" id="KW-0862">Zinc</keyword>
<comment type="cofactor">
    <cofactor evidence="5">
        <name>Zn(2+)</name>
        <dbReference type="ChEBI" id="CHEBI:29105"/>
    </cofactor>
</comment>
<protein>
    <submittedName>
        <fullName evidence="7">Aryl-alcohol dehydrogenase</fullName>
    </submittedName>
</protein>
<dbReference type="Gene3D" id="3.90.180.10">
    <property type="entry name" value="Medium-chain alcohol dehydrogenases, catalytic domain"/>
    <property type="match status" value="1"/>
</dbReference>
<dbReference type="Gene3D" id="3.40.50.720">
    <property type="entry name" value="NAD(P)-binding Rossmann-like Domain"/>
    <property type="match status" value="1"/>
</dbReference>
<keyword evidence="3" id="KW-0560">Oxidoreductase</keyword>
<dbReference type="InterPro" id="IPR020843">
    <property type="entry name" value="ER"/>
</dbReference>
<dbReference type="InterPro" id="IPR002328">
    <property type="entry name" value="ADH_Zn_CS"/>
</dbReference>
<dbReference type="SUPFAM" id="SSF50129">
    <property type="entry name" value="GroES-like"/>
    <property type="match status" value="1"/>
</dbReference>
<dbReference type="InterPro" id="IPR036291">
    <property type="entry name" value="NAD(P)-bd_dom_sf"/>
</dbReference>
<evidence type="ECO:0000256" key="1">
    <source>
        <dbReference type="ARBA" id="ARBA00022723"/>
    </source>
</evidence>
<evidence type="ECO:0000256" key="2">
    <source>
        <dbReference type="ARBA" id="ARBA00022833"/>
    </source>
</evidence>
<dbReference type="SUPFAM" id="SSF51735">
    <property type="entry name" value="NAD(P)-binding Rossmann-fold domains"/>
    <property type="match status" value="1"/>
</dbReference>
<reference evidence="8" key="1">
    <citation type="journal article" date="2019" name="Int. J. Syst. Evol. Microbiol.">
        <title>The Global Catalogue of Microorganisms (GCM) 10K type strain sequencing project: providing services to taxonomists for standard genome sequencing and annotation.</title>
        <authorList>
            <consortium name="The Broad Institute Genomics Platform"/>
            <consortium name="The Broad Institute Genome Sequencing Center for Infectious Disease"/>
            <person name="Wu L."/>
            <person name="Ma J."/>
        </authorList>
    </citation>
    <scope>NUCLEOTIDE SEQUENCE [LARGE SCALE GENOMIC DNA]</scope>
    <source>
        <strain evidence="8">CGMCC 1.12749</strain>
    </source>
</reference>
<comment type="similarity">
    <text evidence="5">Belongs to the zinc-containing alcohol dehydrogenase family.</text>
</comment>
<dbReference type="InterPro" id="IPR011032">
    <property type="entry name" value="GroES-like_sf"/>
</dbReference>
<feature type="domain" description="Enoyl reductase (ER)" evidence="6">
    <location>
        <begin position="12"/>
        <end position="363"/>
    </location>
</feature>
<evidence type="ECO:0000256" key="4">
    <source>
        <dbReference type="ARBA" id="ARBA00023027"/>
    </source>
</evidence>
<dbReference type="EMBL" id="BMFP01000009">
    <property type="protein sequence ID" value="GGG30488.1"/>
    <property type="molecule type" value="Genomic_DNA"/>
</dbReference>
<dbReference type="Pfam" id="PF00107">
    <property type="entry name" value="ADH_zinc_N"/>
    <property type="match status" value="1"/>
</dbReference>
<evidence type="ECO:0000256" key="5">
    <source>
        <dbReference type="RuleBase" id="RU361277"/>
    </source>
</evidence>
<dbReference type="InterPro" id="IPR013149">
    <property type="entry name" value="ADH-like_C"/>
</dbReference>
<evidence type="ECO:0000256" key="3">
    <source>
        <dbReference type="ARBA" id="ARBA00023002"/>
    </source>
</evidence>
<dbReference type="CDD" id="cd08278">
    <property type="entry name" value="benzyl_alcohol_DH"/>
    <property type="match status" value="1"/>
</dbReference>
<comment type="caution">
    <text evidence="7">The sequence shown here is derived from an EMBL/GenBank/DDBJ whole genome shotgun (WGS) entry which is preliminary data.</text>
</comment>
<sequence>MEITAAITKKKGGEFVLEKVELDEPRSNEVLVKVVATGMCHTDMAVRDQQMPTPLPVVLGHEGAGIVEAVGEDVTKVKPGDRVVMSFGSCGHCPNCQKGFPAYCYYILPLNFGGSRLDGSHSLHQNGKALSSNFFSQSSFGTYALATERNVVKVPNDVPLEILGPLGCGIQTGAGAVMNNLNPDAGSSIAIFGTGAVGLSAIMAANVVGCTTIIAVDINQERLEFSKQCGATHTINSKDQDLGKTLAQIMENGVEFAFDTTGNIQVIVSALESLASKGVCGIVGVTPPDKFVQLDPNLLVGKGLTLRGITEGDSIPDIFIPRLIALYQQGKFPFDKLIKVYPFDQINQAVEDSEKGVTVKPVIKIGDQ</sequence>
<organism evidence="7 8">
    <name type="scientific">Pontibacter amylolyticus</name>
    <dbReference type="NCBI Taxonomy" id="1424080"/>
    <lineage>
        <taxon>Bacteria</taxon>
        <taxon>Pseudomonadati</taxon>
        <taxon>Bacteroidota</taxon>
        <taxon>Cytophagia</taxon>
        <taxon>Cytophagales</taxon>
        <taxon>Hymenobacteraceae</taxon>
        <taxon>Pontibacter</taxon>
    </lineage>
</organism>
<dbReference type="Pfam" id="PF08240">
    <property type="entry name" value="ADH_N"/>
    <property type="match status" value="1"/>
</dbReference>
<proteinExistence type="inferred from homology"/>
<dbReference type="Proteomes" id="UP000634043">
    <property type="component" value="Unassembled WGS sequence"/>
</dbReference>
<keyword evidence="1 5" id="KW-0479">Metal-binding</keyword>
<dbReference type="PROSITE" id="PS00059">
    <property type="entry name" value="ADH_ZINC"/>
    <property type="match status" value="1"/>
</dbReference>
<evidence type="ECO:0000259" key="6">
    <source>
        <dbReference type="SMART" id="SM00829"/>
    </source>
</evidence>
<keyword evidence="8" id="KW-1185">Reference proteome</keyword>
<dbReference type="PANTHER" id="PTHR43880:SF12">
    <property type="entry name" value="ALCOHOL DEHYDROGENASE CLASS-3"/>
    <property type="match status" value="1"/>
</dbReference>
<dbReference type="PANTHER" id="PTHR43880">
    <property type="entry name" value="ALCOHOL DEHYDROGENASE"/>
    <property type="match status" value="1"/>
</dbReference>
<dbReference type="RefSeq" id="WP_188503068.1">
    <property type="nucleotide sequence ID" value="NZ_BMFP01000009.1"/>
</dbReference>
<keyword evidence="4" id="KW-0520">NAD</keyword>